<protein>
    <submittedName>
        <fullName evidence="3">Uncharacterized protein</fullName>
    </submittedName>
</protein>
<feature type="region of interest" description="Disordered" evidence="1">
    <location>
        <begin position="29"/>
        <end position="63"/>
    </location>
</feature>
<keyword evidence="4" id="KW-1185">Reference proteome</keyword>
<organism evidence="3 4">
    <name type="scientific">Alicyclobacillus hesperidum</name>
    <dbReference type="NCBI Taxonomy" id="89784"/>
    <lineage>
        <taxon>Bacteria</taxon>
        <taxon>Bacillati</taxon>
        <taxon>Bacillota</taxon>
        <taxon>Bacilli</taxon>
        <taxon>Bacillales</taxon>
        <taxon>Alicyclobacillaceae</taxon>
        <taxon>Alicyclobacillus</taxon>
    </lineage>
</organism>
<evidence type="ECO:0000256" key="1">
    <source>
        <dbReference type="SAM" id="MobiDB-lite"/>
    </source>
</evidence>
<feature type="chain" id="PRO_5010380896" evidence="2">
    <location>
        <begin position="31"/>
        <end position="503"/>
    </location>
</feature>
<reference evidence="4" key="1">
    <citation type="submission" date="2016-10" db="EMBL/GenBank/DDBJ databases">
        <authorList>
            <person name="Varghese N."/>
        </authorList>
    </citation>
    <scope>NUCLEOTIDE SEQUENCE [LARGE SCALE GENOMIC DNA]</scope>
    <source>
        <strain evidence="4">DSM 12489</strain>
    </source>
</reference>
<proteinExistence type="predicted"/>
<evidence type="ECO:0000313" key="4">
    <source>
        <dbReference type="Proteomes" id="UP000182589"/>
    </source>
</evidence>
<evidence type="ECO:0000256" key="2">
    <source>
        <dbReference type="SAM" id="SignalP"/>
    </source>
</evidence>
<dbReference type="RefSeq" id="WP_040289678.1">
    <property type="nucleotide sequence ID" value="NZ_BSRA01000004.1"/>
</dbReference>
<evidence type="ECO:0000313" key="3">
    <source>
        <dbReference type="EMBL" id="SDW09577.1"/>
    </source>
</evidence>
<dbReference type="STRING" id="89784.SAMN04489725_10213"/>
<feature type="signal peptide" evidence="2">
    <location>
        <begin position="1"/>
        <end position="30"/>
    </location>
</feature>
<name>A0A1H2QQV8_9BACL</name>
<accession>A0A1H2QQV8</accession>
<keyword evidence="2" id="KW-0732">Signal</keyword>
<feature type="compositionally biased region" description="Low complexity" evidence="1">
    <location>
        <begin position="29"/>
        <end position="49"/>
    </location>
</feature>
<gene>
    <name evidence="3" type="ORF">SAMN04489725_10213</name>
</gene>
<dbReference type="AlphaFoldDB" id="A0A1H2QQV8"/>
<dbReference type="EMBL" id="FNOJ01000002">
    <property type="protein sequence ID" value="SDW09577.1"/>
    <property type="molecule type" value="Genomic_DNA"/>
</dbReference>
<dbReference type="Proteomes" id="UP000182589">
    <property type="component" value="Unassembled WGS sequence"/>
</dbReference>
<sequence length="503" mass="52456">MKRTRRFGSWAIGSAIIATVLAAGGGMASADTTGSSTADTNAISSSGAGSEAGGQSPMGSDVLGQTVATPSVIDVSNTYPTIGERVTYSASGLVPKQTYRLLWEAFQGTWDVDGNTFVGESFTPFVKVLGTVTADANGQVHGVLRIPTGYGDIHQIGLADASGIVAAQGSVTVKPSFTISRTRESEGGFFTIRVQGIGYGAYSSAYEVLYDNHLMGNIAAVTTNGTAVFQVRAEGIGSHWIEIAPCSIGSPYLNEQQSPYSWKPTFSIPVTVTKGHPVDVKDSIPAPSISTGNHLIASPGHGIVGSTFTLTGQGLPANESLTLEWSNTVGNHVTAAGYHSAQTVLGHVTTSSTGTFTVKIPVPVNVGGPPHTVEAVDAAGTIVGTTTYQIYPSLVSAPKVVKAGQVFTIHLQGGGPDTYDNCYSVLYDNSSIGYACGFNTNGDMQIHIRATGGPGIHYIDLYPTIQQGNQKVPNLYVLPLLTYKLDHPGEAQPAFHLVIDVKS</sequence>